<accession>A0A8H7BPB2</accession>
<keyword evidence="4" id="KW-1185">Reference proteome</keyword>
<protein>
    <recommendedName>
        <fullName evidence="2">Band 7 domain-containing protein</fullName>
    </recommendedName>
</protein>
<evidence type="ECO:0000313" key="4">
    <source>
        <dbReference type="Proteomes" id="UP000605846"/>
    </source>
</evidence>
<dbReference type="PANTHER" id="PTHR10264">
    <property type="entry name" value="BAND 7 PROTEIN-RELATED"/>
    <property type="match status" value="1"/>
</dbReference>
<dbReference type="OrthoDB" id="2105077at2759"/>
<evidence type="ECO:0000256" key="1">
    <source>
        <dbReference type="ARBA" id="ARBA00008164"/>
    </source>
</evidence>
<dbReference type="InterPro" id="IPR043202">
    <property type="entry name" value="Band-7_stomatin-like"/>
</dbReference>
<name>A0A8H7BPB2_9FUNG</name>
<dbReference type="SMART" id="SM00244">
    <property type="entry name" value="PHB"/>
    <property type="match status" value="1"/>
</dbReference>
<comment type="caution">
    <text evidence="3">The sequence shown here is derived from an EMBL/GenBank/DDBJ whole genome shotgun (WGS) entry which is preliminary data.</text>
</comment>
<dbReference type="PANTHER" id="PTHR10264:SF19">
    <property type="entry name" value="AT06885P-RELATED"/>
    <property type="match status" value="1"/>
</dbReference>
<sequence length="302" mass="33496">MSLSEEIPIAFQSQSNEVSIPTRIQKAPLATKGLQPRFGMEMDISTIKHIPCCFCCPNPYVSINQGTVGLITRFGKFYKCADPGLVKINPFTENVHRVDVKMQIVEIPQQVIMTKDNVNVKIDSVLYWHIVDPYQSEFGVSDVRRALVERTQTTLRHILGAKVLQDCIENREAIAQEIQNVTAPIAKLWGVRIESILIKDLAFSRDLQESLSAAAQARRVGESKVIAAKAEVDSAKLMREAADVLSTPAALQIRYLETMATLSKAPDTRIIYLPSDTIANNNGQRQGITPLQAATYRTLSTA</sequence>
<dbReference type="GO" id="GO:0005886">
    <property type="term" value="C:plasma membrane"/>
    <property type="evidence" value="ECO:0007669"/>
    <property type="project" value="InterPro"/>
</dbReference>
<dbReference type="Pfam" id="PF01145">
    <property type="entry name" value="Band_7"/>
    <property type="match status" value="1"/>
</dbReference>
<evidence type="ECO:0000313" key="3">
    <source>
        <dbReference type="EMBL" id="KAF7724000.1"/>
    </source>
</evidence>
<dbReference type="InterPro" id="IPR036013">
    <property type="entry name" value="Band_7/SPFH_dom_sf"/>
</dbReference>
<dbReference type="PRINTS" id="PR00721">
    <property type="entry name" value="STOMATIN"/>
</dbReference>
<feature type="domain" description="Band 7" evidence="2">
    <location>
        <begin position="58"/>
        <end position="215"/>
    </location>
</feature>
<dbReference type="CDD" id="cd13437">
    <property type="entry name" value="SPFH_alloslipin"/>
    <property type="match status" value="1"/>
</dbReference>
<dbReference type="InterPro" id="IPR001107">
    <property type="entry name" value="Band_7"/>
</dbReference>
<dbReference type="AlphaFoldDB" id="A0A8H7BPB2"/>
<organism evidence="3 4">
    <name type="scientific">Apophysomyces ossiformis</name>
    <dbReference type="NCBI Taxonomy" id="679940"/>
    <lineage>
        <taxon>Eukaryota</taxon>
        <taxon>Fungi</taxon>
        <taxon>Fungi incertae sedis</taxon>
        <taxon>Mucoromycota</taxon>
        <taxon>Mucoromycotina</taxon>
        <taxon>Mucoromycetes</taxon>
        <taxon>Mucorales</taxon>
        <taxon>Mucorineae</taxon>
        <taxon>Mucoraceae</taxon>
        <taxon>Apophysomyces</taxon>
    </lineage>
</organism>
<dbReference type="Gene3D" id="3.30.479.30">
    <property type="entry name" value="Band 7 domain"/>
    <property type="match status" value="1"/>
</dbReference>
<dbReference type="SUPFAM" id="SSF117892">
    <property type="entry name" value="Band 7/SPFH domain"/>
    <property type="match status" value="1"/>
</dbReference>
<dbReference type="EMBL" id="JABAYA010000133">
    <property type="protein sequence ID" value="KAF7724000.1"/>
    <property type="molecule type" value="Genomic_DNA"/>
</dbReference>
<dbReference type="GO" id="GO:0098552">
    <property type="term" value="C:side of membrane"/>
    <property type="evidence" value="ECO:0007669"/>
    <property type="project" value="UniProtKB-ARBA"/>
</dbReference>
<dbReference type="InterPro" id="IPR001972">
    <property type="entry name" value="Stomatin_HflK_fam"/>
</dbReference>
<reference evidence="3" key="1">
    <citation type="submission" date="2020-01" db="EMBL/GenBank/DDBJ databases">
        <title>Genome Sequencing of Three Apophysomyces-Like Fungal Strains Confirms a Novel Fungal Genus in the Mucoromycota with divergent Burkholderia-like Endosymbiotic Bacteria.</title>
        <authorList>
            <person name="Stajich J.E."/>
            <person name="Macias A.M."/>
            <person name="Carter-House D."/>
            <person name="Lovett B."/>
            <person name="Kasson L.R."/>
            <person name="Berry K."/>
            <person name="Grigoriev I."/>
            <person name="Chang Y."/>
            <person name="Spatafora J."/>
            <person name="Kasson M.T."/>
        </authorList>
    </citation>
    <scope>NUCLEOTIDE SEQUENCE</scope>
    <source>
        <strain evidence="3">NRRL A-21654</strain>
    </source>
</reference>
<comment type="similarity">
    <text evidence="1">Belongs to the band 7/mec-2 family.</text>
</comment>
<proteinExistence type="inferred from homology"/>
<evidence type="ECO:0000259" key="2">
    <source>
        <dbReference type="SMART" id="SM00244"/>
    </source>
</evidence>
<gene>
    <name evidence="3" type="ORF">EC973_001460</name>
</gene>
<dbReference type="Gene3D" id="6.10.250.2090">
    <property type="match status" value="1"/>
</dbReference>
<dbReference type="Proteomes" id="UP000605846">
    <property type="component" value="Unassembled WGS sequence"/>
</dbReference>
<dbReference type="FunFam" id="3.30.479.30:FF:000004">
    <property type="entry name" value="Putative membrane protease family, stomatin"/>
    <property type="match status" value="1"/>
</dbReference>